<dbReference type="HOGENOM" id="CLU_3242084_0_0_1"/>
<evidence type="ECO:0000313" key="3">
    <source>
        <dbReference type="Proteomes" id="UP000001056"/>
    </source>
</evidence>
<dbReference type="GeneID" id="4391853"/>
<evidence type="ECO:0000256" key="1">
    <source>
        <dbReference type="SAM" id="MobiDB-lite"/>
    </source>
</evidence>
<evidence type="ECO:0000313" key="2">
    <source>
        <dbReference type="EMBL" id="EAQ88596.1"/>
    </source>
</evidence>
<feature type="compositionally biased region" description="Basic and acidic residues" evidence="1">
    <location>
        <begin position="8"/>
        <end position="43"/>
    </location>
</feature>
<dbReference type="Proteomes" id="UP000001056">
    <property type="component" value="Unassembled WGS sequence"/>
</dbReference>
<dbReference type="AlphaFoldDB" id="Q2GZ31"/>
<keyword evidence="3" id="KW-1185">Reference proteome</keyword>
<dbReference type="InParanoid" id="Q2GZ31"/>
<gene>
    <name evidence="2" type="ORF">CHGG_05215</name>
</gene>
<protein>
    <submittedName>
        <fullName evidence="2">Uncharacterized protein</fullName>
    </submittedName>
</protein>
<organism evidence="2 3">
    <name type="scientific">Chaetomium globosum (strain ATCC 6205 / CBS 148.51 / DSM 1962 / NBRC 6347 / NRRL 1970)</name>
    <name type="common">Soil fungus</name>
    <dbReference type="NCBI Taxonomy" id="306901"/>
    <lineage>
        <taxon>Eukaryota</taxon>
        <taxon>Fungi</taxon>
        <taxon>Dikarya</taxon>
        <taxon>Ascomycota</taxon>
        <taxon>Pezizomycotina</taxon>
        <taxon>Sordariomycetes</taxon>
        <taxon>Sordariomycetidae</taxon>
        <taxon>Sordariales</taxon>
        <taxon>Chaetomiaceae</taxon>
        <taxon>Chaetomium</taxon>
    </lineage>
</organism>
<sequence length="43" mass="4944">MESESSDSFDREDLRKVPEESHLGAKSSEGRVRIKQGNRKDPR</sequence>
<accession>Q2GZ31</accession>
<dbReference type="EMBL" id="CH408032">
    <property type="protein sequence ID" value="EAQ88596.1"/>
    <property type="molecule type" value="Genomic_DNA"/>
</dbReference>
<reference evidence="3" key="1">
    <citation type="journal article" date="2015" name="Genome Announc.">
        <title>Draft genome sequence of the cellulolytic fungus Chaetomium globosum.</title>
        <authorList>
            <person name="Cuomo C.A."/>
            <person name="Untereiner W.A."/>
            <person name="Ma L.-J."/>
            <person name="Grabherr M."/>
            <person name="Birren B.W."/>
        </authorList>
    </citation>
    <scope>NUCLEOTIDE SEQUENCE [LARGE SCALE GENOMIC DNA]</scope>
    <source>
        <strain evidence="3">ATCC 6205 / CBS 148.51 / DSM 1962 / NBRC 6347 / NRRL 1970</strain>
    </source>
</reference>
<proteinExistence type="predicted"/>
<dbReference type="VEuPathDB" id="FungiDB:CHGG_05215"/>
<dbReference type="RefSeq" id="XP_001224429.1">
    <property type="nucleotide sequence ID" value="XM_001224428.1"/>
</dbReference>
<name>Q2GZ31_CHAGB</name>
<feature type="region of interest" description="Disordered" evidence="1">
    <location>
        <begin position="1"/>
        <end position="43"/>
    </location>
</feature>